<name>A0A6N4WA18_9MYCO</name>
<organism evidence="2 3">
    <name type="scientific">Mycolicibacterium anyangense</name>
    <dbReference type="NCBI Taxonomy" id="1431246"/>
    <lineage>
        <taxon>Bacteria</taxon>
        <taxon>Bacillati</taxon>
        <taxon>Actinomycetota</taxon>
        <taxon>Actinomycetes</taxon>
        <taxon>Mycobacteriales</taxon>
        <taxon>Mycobacteriaceae</taxon>
        <taxon>Mycolicibacterium</taxon>
    </lineage>
</organism>
<feature type="domain" description="AB hydrolase-1" evidence="1">
    <location>
        <begin position="33"/>
        <end position="262"/>
    </location>
</feature>
<dbReference type="GO" id="GO:0003824">
    <property type="term" value="F:catalytic activity"/>
    <property type="evidence" value="ECO:0007669"/>
    <property type="project" value="UniProtKB-ARBA"/>
</dbReference>
<dbReference type="Pfam" id="PF12697">
    <property type="entry name" value="Abhydrolase_6"/>
    <property type="match status" value="1"/>
</dbReference>
<dbReference type="Proteomes" id="UP000467249">
    <property type="component" value="Chromosome"/>
</dbReference>
<evidence type="ECO:0000313" key="3">
    <source>
        <dbReference type="Proteomes" id="UP000467249"/>
    </source>
</evidence>
<sequence length="286" mass="29945">MTAAPVPVRRVVPVDGIPMSGLLAEAAEPKAVIVALHGGASSAAYFDCPGHPELSLLRAAAATGFTALALDRPGYGTSASYADQMWDPARRVELVCAAIDVVLRQRSRGAGVFVMAHSNGCELALRIAVTDRASEVLGVELAGTGVRRHPAARSILEQAPSAHRPAGLRELIWAPSELYPDDVVNAVGVTGSPPQDAEVSANWAARDLPDLAARVHVPVRVTAAEHERFWDCSPESLAQITAMFGASPRVEINQQAGCGHNLSLGLAAAQYHSGVLAFVQQCIDAG</sequence>
<dbReference type="KEGG" id="many:MANY_22110"/>
<gene>
    <name evidence="2" type="ORF">MANY_22110</name>
</gene>
<evidence type="ECO:0000259" key="1">
    <source>
        <dbReference type="Pfam" id="PF12697"/>
    </source>
</evidence>
<dbReference type="AlphaFoldDB" id="A0A6N4WA18"/>
<evidence type="ECO:0000313" key="2">
    <source>
        <dbReference type="EMBL" id="BBZ76874.1"/>
    </source>
</evidence>
<keyword evidence="3" id="KW-1185">Reference proteome</keyword>
<dbReference type="InterPro" id="IPR029058">
    <property type="entry name" value="AB_hydrolase_fold"/>
</dbReference>
<reference evidence="2 3" key="1">
    <citation type="journal article" date="2019" name="Emerg. Microbes Infect.">
        <title>Comprehensive subspecies identification of 175 nontuberculous mycobacteria species based on 7547 genomic profiles.</title>
        <authorList>
            <person name="Matsumoto Y."/>
            <person name="Kinjo T."/>
            <person name="Motooka D."/>
            <person name="Nabeya D."/>
            <person name="Jung N."/>
            <person name="Uechi K."/>
            <person name="Horii T."/>
            <person name="Iida T."/>
            <person name="Fujita J."/>
            <person name="Nakamura S."/>
        </authorList>
    </citation>
    <scope>NUCLEOTIDE SEQUENCE [LARGE SCALE GENOMIC DNA]</scope>
    <source>
        <strain evidence="2 3">JCM 30275</strain>
    </source>
</reference>
<dbReference type="RefSeq" id="WP_281356993.1">
    <property type="nucleotide sequence ID" value="NZ_AP022620.1"/>
</dbReference>
<accession>A0A6N4WA18</accession>
<dbReference type="EMBL" id="AP022620">
    <property type="protein sequence ID" value="BBZ76874.1"/>
    <property type="molecule type" value="Genomic_DNA"/>
</dbReference>
<dbReference type="SUPFAM" id="SSF53474">
    <property type="entry name" value="alpha/beta-Hydrolases"/>
    <property type="match status" value="1"/>
</dbReference>
<protein>
    <submittedName>
        <fullName evidence="2">Thioesterase</fullName>
    </submittedName>
</protein>
<dbReference type="Gene3D" id="3.40.50.1820">
    <property type="entry name" value="alpha/beta hydrolase"/>
    <property type="match status" value="1"/>
</dbReference>
<proteinExistence type="predicted"/>
<dbReference type="InterPro" id="IPR000073">
    <property type="entry name" value="AB_hydrolase_1"/>
</dbReference>